<dbReference type="InterPro" id="IPR003736">
    <property type="entry name" value="PAAI_dom"/>
</dbReference>
<comment type="catalytic activity">
    <reaction evidence="3">
        <text>a long-chain fatty acyl-CoA + H2O = a long-chain fatty acid + CoA + H(+)</text>
        <dbReference type="Rhea" id="RHEA:67680"/>
        <dbReference type="ChEBI" id="CHEBI:15377"/>
        <dbReference type="ChEBI" id="CHEBI:15378"/>
        <dbReference type="ChEBI" id="CHEBI:57287"/>
        <dbReference type="ChEBI" id="CHEBI:57560"/>
        <dbReference type="ChEBI" id="CHEBI:83139"/>
    </reaction>
</comment>
<dbReference type="STRING" id="52.CMC5_019660"/>
<keyword evidence="1" id="KW-0378">Hydrolase</keyword>
<dbReference type="EMBL" id="CP012159">
    <property type="protein sequence ID" value="AKT37823.1"/>
    <property type="molecule type" value="Genomic_DNA"/>
</dbReference>
<accession>A0A0K1EB64</accession>
<evidence type="ECO:0000313" key="9">
    <source>
        <dbReference type="EMBL" id="AKT37823.1"/>
    </source>
</evidence>
<feature type="domain" description="Thioesterase" evidence="8">
    <location>
        <begin position="55"/>
        <end position="125"/>
    </location>
</feature>
<evidence type="ECO:0000256" key="7">
    <source>
        <dbReference type="ARBA" id="ARBA00048062"/>
    </source>
</evidence>
<name>A0A0K1EB64_CHOCO</name>
<dbReference type="Proteomes" id="UP000067626">
    <property type="component" value="Chromosome"/>
</dbReference>
<evidence type="ECO:0000256" key="5">
    <source>
        <dbReference type="ARBA" id="ARBA00038894"/>
    </source>
</evidence>
<comment type="similarity">
    <text evidence="4">Belongs to the YigI thioesterase family.</text>
</comment>
<evidence type="ECO:0000259" key="8">
    <source>
        <dbReference type="Pfam" id="PF03061"/>
    </source>
</evidence>
<evidence type="ECO:0000256" key="4">
    <source>
        <dbReference type="ARBA" id="ARBA00038381"/>
    </source>
</evidence>
<proteinExistence type="inferred from homology"/>
<dbReference type="PATRIC" id="fig|52.7.peg.2118"/>
<gene>
    <name evidence="9" type="ORF">CMC5_019660</name>
</gene>
<dbReference type="InterPro" id="IPR006683">
    <property type="entry name" value="Thioestr_dom"/>
</dbReference>
<dbReference type="GO" id="GO:0047617">
    <property type="term" value="F:fatty acyl-CoA hydrolase activity"/>
    <property type="evidence" value="ECO:0007669"/>
    <property type="project" value="UniProtKB-EC"/>
</dbReference>
<reference evidence="9 10" key="1">
    <citation type="submission" date="2015-07" db="EMBL/GenBank/DDBJ databases">
        <title>Genome analysis of myxobacterium Chondromyces crocatus Cm c5 reveals a high potential for natural compound synthesis and the genetic basis for the loss of fruiting body formation.</title>
        <authorList>
            <person name="Zaburannyi N."/>
            <person name="Bunk B."/>
            <person name="Maier J."/>
            <person name="Overmann J."/>
            <person name="Mueller R."/>
        </authorList>
    </citation>
    <scope>NUCLEOTIDE SEQUENCE [LARGE SCALE GENOMIC DNA]</scope>
    <source>
        <strain evidence="9 10">Cm c5</strain>
    </source>
</reference>
<evidence type="ECO:0000256" key="1">
    <source>
        <dbReference type="ARBA" id="ARBA00022801"/>
    </source>
</evidence>
<protein>
    <recommendedName>
        <fullName evidence="6">Medium/long-chain acyl-CoA thioesterase YigI</fullName>
        <ecNumber evidence="5">3.1.2.20</ecNumber>
    </recommendedName>
</protein>
<evidence type="ECO:0000256" key="3">
    <source>
        <dbReference type="ARBA" id="ARBA00036002"/>
    </source>
</evidence>
<dbReference type="EC" id="3.1.2.20" evidence="5"/>
<dbReference type="CDD" id="cd03443">
    <property type="entry name" value="PaaI_thioesterase"/>
    <property type="match status" value="1"/>
</dbReference>
<dbReference type="KEGG" id="ccro:CMC5_019660"/>
<dbReference type="Pfam" id="PF03061">
    <property type="entry name" value="4HBT"/>
    <property type="match status" value="1"/>
</dbReference>
<evidence type="ECO:0000256" key="2">
    <source>
        <dbReference type="ARBA" id="ARBA00035880"/>
    </source>
</evidence>
<dbReference type="InterPro" id="IPR029069">
    <property type="entry name" value="HotDog_dom_sf"/>
</dbReference>
<comment type="catalytic activity">
    <reaction evidence="2">
        <text>a fatty acyl-CoA + H2O = a fatty acid + CoA + H(+)</text>
        <dbReference type="Rhea" id="RHEA:16781"/>
        <dbReference type="ChEBI" id="CHEBI:15377"/>
        <dbReference type="ChEBI" id="CHEBI:15378"/>
        <dbReference type="ChEBI" id="CHEBI:28868"/>
        <dbReference type="ChEBI" id="CHEBI:57287"/>
        <dbReference type="ChEBI" id="CHEBI:77636"/>
        <dbReference type="EC" id="3.1.2.20"/>
    </reaction>
</comment>
<comment type="catalytic activity">
    <reaction evidence="7">
        <text>a medium-chain fatty acyl-CoA + H2O = a medium-chain fatty acid + CoA + H(+)</text>
        <dbReference type="Rhea" id="RHEA:68184"/>
        <dbReference type="ChEBI" id="CHEBI:15377"/>
        <dbReference type="ChEBI" id="CHEBI:15378"/>
        <dbReference type="ChEBI" id="CHEBI:57287"/>
        <dbReference type="ChEBI" id="CHEBI:59558"/>
        <dbReference type="ChEBI" id="CHEBI:90546"/>
    </reaction>
</comment>
<evidence type="ECO:0000313" key="10">
    <source>
        <dbReference type="Proteomes" id="UP000067626"/>
    </source>
</evidence>
<dbReference type="PANTHER" id="PTHR43240">
    <property type="entry name" value="1,4-DIHYDROXY-2-NAPHTHOYL-COA THIOESTERASE 1"/>
    <property type="match status" value="1"/>
</dbReference>
<dbReference type="Gene3D" id="3.10.129.10">
    <property type="entry name" value="Hotdog Thioesterase"/>
    <property type="match status" value="1"/>
</dbReference>
<keyword evidence="10" id="KW-1185">Reference proteome</keyword>
<dbReference type="NCBIfam" id="TIGR00369">
    <property type="entry name" value="unchar_dom_1"/>
    <property type="match status" value="1"/>
</dbReference>
<dbReference type="SUPFAM" id="SSF54637">
    <property type="entry name" value="Thioesterase/thiol ester dehydrase-isomerase"/>
    <property type="match status" value="1"/>
</dbReference>
<dbReference type="PANTHER" id="PTHR43240:SF20">
    <property type="entry name" value="MEDIUM_LONG-CHAIN ACYL-COA THIOESTERASE YIGI"/>
    <property type="match status" value="1"/>
</dbReference>
<organism evidence="9 10">
    <name type="scientific">Chondromyces crocatus</name>
    <dbReference type="NCBI Taxonomy" id="52"/>
    <lineage>
        <taxon>Bacteria</taxon>
        <taxon>Pseudomonadati</taxon>
        <taxon>Myxococcota</taxon>
        <taxon>Polyangia</taxon>
        <taxon>Polyangiales</taxon>
        <taxon>Polyangiaceae</taxon>
        <taxon>Chondromyces</taxon>
    </lineage>
</organism>
<dbReference type="AlphaFoldDB" id="A0A0K1EB64"/>
<sequence length="146" mass="16076">MGDRMDLALLKVVVEQKIPFNHFMGVQAVSIEHGRVRLELPFREELLGDWVRKAIHGGVISMLADVAGGFAIWSTLDDPTARVSTIDLRVDYLRPGKPERLVAEGIIVRVGGRVGVSDIRLFHPDAEDQLVATGKGVYAIKVPKSH</sequence>
<evidence type="ECO:0000256" key="6">
    <source>
        <dbReference type="ARBA" id="ARBA00040062"/>
    </source>
</evidence>